<evidence type="ECO:0000256" key="2">
    <source>
        <dbReference type="ARBA" id="ARBA00038251"/>
    </source>
</evidence>
<dbReference type="Proteomes" id="UP000696485">
    <property type="component" value="Unassembled WGS sequence"/>
</dbReference>
<dbReference type="EMBL" id="JAAAUY010001280">
    <property type="protein sequence ID" value="KAF9323474.1"/>
    <property type="molecule type" value="Genomic_DNA"/>
</dbReference>
<evidence type="ECO:0000256" key="1">
    <source>
        <dbReference type="ARBA" id="ARBA00002550"/>
    </source>
</evidence>
<dbReference type="SMART" id="SM00028">
    <property type="entry name" value="TPR"/>
    <property type="match status" value="2"/>
</dbReference>
<dbReference type="AlphaFoldDB" id="A0A9P5SE38"/>
<feature type="compositionally biased region" description="Low complexity" evidence="3">
    <location>
        <begin position="686"/>
        <end position="704"/>
    </location>
</feature>
<keyword evidence="5" id="KW-1185">Reference proteome</keyword>
<protein>
    <recommendedName>
        <fullName evidence="6">TPR-like protein</fullName>
    </recommendedName>
</protein>
<accession>A0A9P5SE38</accession>
<feature type="non-terminal residue" evidence="4">
    <location>
        <position position="804"/>
    </location>
</feature>
<feature type="region of interest" description="Disordered" evidence="3">
    <location>
        <begin position="628"/>
        <end position="726"/>
    </location>
</feature>
<evidence type="ECO:0000313" key="5">
    <source>
        <dbReference type="Proteomes" id="UP000696485"/>
    </source>
</evidence>
<dbReference type="PANTHER" id="PTHR23083">
    <property type="entry name" value="TETRATRICOPEPTIDE REPEAT PROTEIN, TPR"/>
    <property type="match status" value="1"/>
</dbReference>
<organism evidence="4 5">
    <name type="scientific">Podila minutissima</name>
    <dbReference type="NCBI Taxonomy" id="64525"/>
    <lineage>
        <taxon>Eukaryota</taxon>
        <taxon>Fungi</taxon>
        <taxon>Fungi incertae sedis</taxon>
        <taxon>Mucoromycota</taxon>
        <taxon>Mortierellomycotina</taxon>
        <taxon>Mortierellomycetes</taxon>
        <taxon>Mortierellales</taxon>
        <taxon>Mortierellaceae</taxon>
        <taxon>Podila</taxon>
    </lineage>
</organism>
<dbReference type="InterPro" id="IPR019734">
    <property type="entry name" value="TPR_rpt"/>
</dbReference>
<dbReference type="Gene3D" id="1.25.40.10">
    <property type="entry name" value="Tetratricopeptide repeat domain"/>
    <property type="match status" value="2"/>
</dbReference>
<name>A0A9P5SE38_9FUNG</name>
<sequence>MSATLSPKAQTIEREFLAARAKSDHAAFAELARRYVKHNPEGVVFVNTALLEQAIAEADVEARKVYKWGPTACLDDTPEEMSISPRYDPEIIRVRVERLEASLAQGSEEHQEQAAYILARGALRTTAPDRLQRVAHYLQNIQLPPARFPTGYNLALVVSGLIIKGLAIEEGGDVPGGIALYDSAIDLVLASPNERSLELANWTEHALYRSGFLKLRLRDLRAAVRTFRNYHKLSLTWPADLRITRRITIYNYYAQTLAALYRVNIVGDSTASADFSSASIAGELPSVHAYWEESLFAFAQFPKAGEINWRVLDLVERIVDERKLIGFSNEASKRSHVEIIYRASQKTFQSPRLLRFLFFAQVDAGLYSEADVTLQAYWDRVQTDTQVKNDTDFTLTLEQRIRQDVESEYETATVLVAGSRLYSNNLRKPAQAQLFAERSLAFIQKAPKNEETTVLLHDANKYQAAALGLLASEAHDPEKRPELYAKAVESLERAIQILPESYDAHYLLALQLAEMRETSRAIASVKQSLALHTAHIPSWHLLALLLSAKKDLTRALDICAVGLKESLWDLPQTDLFSAAQVDGDEYLALRITQVQLLDRVHGPEAALEPQEALFVLYTKVFAPDPSTLDDGLDDVQSVRRRDQSEESVSSAAGRPRAGSMLTVRSRKGSDVGAPTGAEVTRANYASSVSSLGSNGSKGRRNSSLPIQAGGTVNGSGTIGRSGLSLPPAIQKPSCKSLQRTARANEVLVTLWLMSAATFRRLNRMDDALKAIEEAERVDSSNPDVWHQLGLFHTALKEQDAASIA</sequence>
<gene>
    <name evidence="4" type="ORF">BG006_001424</name>
</gene>
<evidence type="ECO:0000256" key="3">
    <source>
        <dbReference type="SAM" id="MobiDB-lite"/>
    </source>
</evidence>
<comment type="similarity">
    <text evidence="2">Belongs to the YPP1 family.</text>
</comment>
<evidence type="ECO:0008006" key="6">
    <source>
        <dbReference type="Google" id="ProtNLM"/>
    </source>
</evidence>
<dbReference type="InterPro" id="IPR051722">
    <property type="entry name" value="Endocytosis_PI4K-reg_protein"/>
</dbReference>
<evidence type="ECO:0000313" key="4">
    <source>
        <dbReference type="EMBL" id="KAF9323474.1"/>
    </source>
</evidence>
<reference evidence="4" key="1">
    <citation type="journal article" date="2020" name="Fungal Divers.">
        <title>Resolving the Mortierellaceae phylogeny through synthesis of multi-gene phylogenetics and phylogenomics.</title>
        <authorList>
            <person name="Vandepol N."/>
            <person name="Liber J."/>
            <person name="Desiro A."/>
            <person name="Na H."/>
            <person name="Kennedy M."/>
            <person name="Barry K."/>
            <person name="Grigoriev I.V."/>
            <person name="Miller A.N."/>
            <person name="O'Donnell K."/>
            <person name="Stajich J.E."/>
            <person name="Bonito G."/>
        </authorList>
    </citation>
    <scope>NUCLEOTIDE SEQUENCE</scope>
    <source>
        <strain evidence="4">NVP1</strain>
    </source>
</reference>
<proteinExistence type="inferred from homology"/>
<comment type="function">
    <text evidence="1">Involved in endocytosis.</text>
</comment>
<dbReference type="PANTHER" id="PTHR23083:SF464">
    <property type="entry name" value="TETRATRICOPEPTIDE REPEAT DOMAIN 7, ISOFORM A"/>
    <property type="match status" value="1"/>
</dbReference>
<dbReference type="InterPro" id="IPR011990">
    <property type="entry name" value="TPR-like_helical_dom_sf"/>
</dbReference>
<dbReference type="SUPFAM" id="SSF48452">
    <property type="entry name" value="TPR-like"/>
    <property type="match status" value="2"/>
</dbReference>
<comment type="caution">
    <text evidence="4">The sequence shown here is derived from an EMBL/GenBank/DDBJ whole genome shotgun (WGS) entry which is preliminary data.</text>
</comment>